<dbReference type="GO" id="GO:0004341">
    <property type="term" value="F:gluconolactonase activity"/>
    <property type="evidence" value="ECO:0007669"/>
    <property type="project" value="TreeGrafter"/>
</dbReference>
<reference evidence="5 6" key="1">
    <citation type="submission" date="2019-01" db="EMBL/GenBank/DDBJ databases">
        <authorList>
            <person name="Chen W.-M."/>
        </authorList>
    </citation>
    <scope>NUCLEOTIDE SEQUENCE [LARGE SCALE GENOMIC DNA]</scope>
    <source>
        <strain evidence="5 6">TER-1</strain>
    </source>
</reference>
<dbReference type="PRINTS" id="PR01790">
    <property type="entry name" value="SMP30FAMILY"/>
</dbReference>
<dbReference type="OrthoDB" id="2633250at2"/>
<protein>
    <submittedName>
        <fullName evidence="5">SMP-30/gluconolactonase/LRE family protein</fullName>
    </submittedName>
</protein>
<sequence length="292" mass="31541">MSPTIHPEIPRVAVACRCALGEEPVWDARSGGLIWVDIEDPAVWRHWPDRDETVRLPLDEKLGFALPTPDPDVVVAGFRSGLARLHLTTGERTPILAPESGRPGNRLNSGQVGPDGAVYFGTMDDAEADPTGTFYRYDGRSLDAFGGASAVTNGPVASADGRTLYTIDTAAGVIRASSHGPGSRPGEPREIIRFEDGWGKPDGLTVDADEHLWICHYGGSRITRFRPDGTIERIVPIPTSLVTKCTFGGPDLTTLYVTTCLRGRDPTIDPMAGHLFVLETGFRGLPVRLCEL</sequence>
<dbReference type="InterPro" id="IPR011042">
    <property type="entry name" value="6-blade_b-propeller_TolB-like"/>
</dbReference>
<keyword evidence="3" id="KW-0479">Metal-binding</keyword>
<evidence type="ECO:0000313" key="5">
    <source>
        <dbReference type="EMBL" id="RVU21062.1"/>
    </source>
</evidence>
<keyword evidence="6" id="KW-1185">Reference proteome</keyword>
<dbReference type="InterPro" id="IPR005511">
    <property type="entry name" value="SMP-30"/>
</dbReference>
<evidence type="ECO:0000256" key="2">
    <source>
        <dbReference type="PIRSR" id="PIRSR605511-1"/>
    </source>
</evidence>
<dbReference type="Pfam" id="PF08450">
    <property type="entry name" value="SGL"/>
    <property type="match status" value="1"/>
</dbReference>
<dbReference type="Proteomes" id="UP000286997">
    <property type="component" value="Unassembled WGS sequence"/>
</dbReference>
<name>A0A437PFK6_9HYPH</name>
<feature type="binding site" evidence="3">
    <location>
        <position position="22"/>
    </location>
    <ligand>
        <name>a divalent metal cation</name>
        <dbReference type="ChEBI" id="CHEBI:60240"/>
    </ligand>
</feature>
<dbReference type="AlphaFoldDB" id="A0A437PFK6"/>
<dbReference type="RefSeq" id="WP_127727281.1">
    <property type="nucleotide sequence ID" value="NZ_SACP01000002.1"/>
</dbReference>
<accession>A0A437PFK6</accession>
<dbReference type="Gene3D" id="2.120.10.30">
    <property type="entry name" value="TolB, C-terminal domain"/>
    <property type="match status" value="1"/>
</dbReference>
<feature type="binding site" evidence="3">
    <location>
        <position position="108"/>
    </location>
    <ligand>
        <name>substrate</name>
    </ligand>
</feature>
<comment type="caution">
    <text evidence="5">The sequence shown here is derived from an EMBL/GenBank/DDBJ whole genome shotgun (WGS) entry which is preliminary data.</text>
</comment>
<dbReference type="PANTHER" id="PTHR10907:SF47">
    <property type="entry name" value="REGUCALCIN"/>
    <property type="match status" value="1"/>
</dbReference>
<dbReference type="GO" id="GO:0019853">
    <property type="term" value="P:L-ascorbic acid biosynthetic process"/>
    <property type="evidence" value="ECO:0007669"/>
    <property type="project" value="TreeGrafter"/>
</dbReference>
<dbReference type="PANTHER" id="PTHR10907">
    <property type="entry name" value="REGUCALCIN"/>
    <property type="match status" value="1"/>
</dbReference>
<feature type="binding site" evidence="3">
    <location>
        <position position="153"/>
    </location>
    <ligand>
        <name>a divalent metal cation</name>
        <dbReference type="ChEBI" id="CHEBI:60240"/>
    </ligand>
</feature>
<feature type="binding site" evidence="3">
    <location>
        <position position="106"/>
    </location>
    <ligand>
        <name>substrate</name>
    </ligand>
</feature>
<comment type="similarity">
    <text evidence="1">Belongs to the SMP-30/CGR1 family.</text>
</comment>
<organism evidence="5 6">
    <name type="scientific">Methylobacterium oryzihabitans</name>
    <dbReference type="NCBI Taxonomy" id="2499852"/>
    <lineage>
        <taxon>Bacteria</taxon>
        <taxon>Pseudomonadati</taxon>
        <taxon>Pseudomonadota</taxon>
        <taxon>Alphaproteobacteria</taxon>
        <taxon>Hyphomicrobiales</taxon>
        <taxon>Methylobacteriaceae</taxon>
        <taxon>Methylobacterium</taxon>
    </lineage>
</organism>
<proteinExistence type="inferred from homology"/>
<evidence type="ECO:0000256" key="1">
    <source>
        <dbReference type="ARBA" id="ARBA00008853"/>
    </source>
</evidence>
<feature type="domain" description="SMP-30/Gluconolactonase/LRE-like region" evidence="4">
    <location>
        <begin position="20"/>
        <end position="260"/>
    </location>
</feature>
<gene>
    <name evidence="5" type="ORF">EOE48_02905</name>
</gene>
<feature type="active site" description="Proton donor/acceptor" evidence="2">
    <location>
        <position position="202"/>
    </location>
</feature>
<comment type="cofactor">
    <cofactor evidence="3">
        <name>Zn(2+)</name>
        <dbReference type="ChEBI" id="CHEBI:29105"/>
    </cofactor>
    <text evidence="3">Binds 1 divalent metal cation per subunit.</text>
</comment>
<dbReference type="InterPro" id="IPR013658">
    <property type="entry name" value="SGL"/>
</dbReference>
<evidence type="ECO:0000313" key="6">
    <source>
        <dbReference type="Proteomes" id="UP000286997"/>
    </source>
</evidence>
<dbReference type="GO" id="GO:0005509">
    <property type="term" value="F:calcium ion binding"/>
    <property type="evidence" value="ECO:0007669"/>
    <property type="project" value="TreeGrafter"/>
</dbReference>
<feature type="binding site" evidence="3">
    <location>
        <position position="202"/>
    </location>
    <ligand>
        <name>a divalent metal cation</name>
        <dbReference type="ChEBI" id="CHEBI:60240"/>
    </ligand>
</feature>
<evidence type="ECO:0000256" key="3">
    <source>
        <dbReference type="PIRSR" id="PIRSR605511-2"/>
    </source>
</evidence>
<evidence type="ECO:0000259" key="4">
    <source>
        <dbReference type="Pfam" id="PF08450"/>
    </source>
</evidence>
<dbReference type="SUPFAM" id="SSF63829">
    <property type="entry name" value="Calcium-dependent phosphotriesterase"/>
    <property type="match status" value="1"/>
</dbReference>
<keyword evidence="3" id="KW-0862">Zinc</keyword>
<dbReference type="EMBL" id="SACP01000002">
    <property type="protein sequence ID" value="RVU21062.1"/>
    <property type="molecule type" value="Genomic_DNA"/>
</dbReference>